<dbReference type="RefSeq" id="WP_258845593.1">
    <property type="nucleotide sequence ID" value="NZ_JANUGX010000011.1"/>
</dbReference>
<evidence type="ECO:0000313" key="2">
    <source>
        <dbReference type="EMBL" id="MCS0589829.1"/>
    </source>
</evidence>
<dbReference type="PROSITE" id="PS50943">
    <property type="entry name" value="HTH_CROC1"/>
    <property type="match status" value="1"/>
</dbReference>
<dbReference type="EMBL" id="JANUGX010000011">
    <property type="protein sequence ID" value="MCS0589829.1"/>
    <property type="molecule type" value="Genomic_DNA"/>
</dbReference>
<dbReference type="CDD" id="cd00093">
    <property type="entry name" value="HTH_XRE"/>
    <property type="match status" value="1"/>
</dbReference>
<organism evidence="2 3">
    <name type="scientific">Massilia norwichensis</name>
    <dbReference type="NCBI Taxonomy" id="1442366"/>
    <lineage>
        <taxon>Bacteria</taxon>
        <taxon>Pseudomonadati</taxon>
        <taxon>Pseudomonadota</taxon>
        <taxon>Betaproteobacteria</taxon>
        <taxon>Burkholderiales</taxon>
        <taxon>Oxalobacteraceae</taxon>
        <taxon>Telluria group</taxon>
        <taxon>Massilia</taxon>
    </lineage>
</organism>
<dbReference type="SMART" id="SM00530">
    <property type="entry name" value="HTH_XRE"/>
    <property type="match status" value="1"/>
</dbReference>
<gene>
    <name evidence="2" type="ORF">NX782_11510</name>
</gene>
<dbReference type="Proteomes" id="UP001205560">
    <property type="component" value="Unassembled WGS sequence"/>
</dbReference>
<evidence type="ECO:0000313" key="3">
    <source>
        <dbReference type="Proteomes" id="UP001205560"/>
    </source>
</evidence>
<reference evidence="2 3" key="1">
    <citation type="submission" date="2022-08" db="EMBL/GenBank/DDBJ databases">
        <title>Reclassification of Massilia species as members of the genera Telluria, Duganella, Pseudoduganella, Mokoshia gen. nov. and Zemynaea gen. nov. using orthogonal and non-orthogonal genome-based approaches.</title>
        <authorList>
            <person name="Bowman J.P."/>
        </authorList>
    </citation>
    <scope>NUCLEOTIDE SEQUENCE [LARGE SCALE GENOMIC DNA]</scope>
    <source>
        <strain evidence="2 3">LMG 28164</strain>
    </source>
</reference>
<dbReference type="Pfam" id="PF01381">
    <property type="entry name" value="HTH_3"/>
    <property type="match status" value="1"/>
</dbReference>
<name>A0ABT2A6L5_9BURK</name>
<accession>A0ABT2A6L5</accession>
<feature type="domain" description="HTH cro/C1-type" evidence="1">
    <location>
        <begin position="34"/>
        <end position="88"/>
    </location>
</feature>
<evidence type="ECO:0000259" key="1">
    <source>
        <dbReference type="PROSITE" id="PS50943"/>
    </source>
</evidence>
<dbReference type="Gene3D" id="1.10.260.40">
    <property type="entry name" value="lambda repressor-like DNA-binding domains"/>
    <property type="match status" value="1"/>
</dbReference>
<dbReference type="SUPFAM" id="SSF47413">
    <property type="entry name" value="lambda repressor-like DNA-binding domains"/>
    <property type="match status" value="1"/>
</dbReference>
<dbReference type="InterPro" id="IPR001387">
    <property type="entry name" value="Cro/C1-type_HTH"/>
</dbReference>
<protein>
    <submittedName>
        <fullName evidence="2">Helix-turn-helix transcriptional regulator</fullName>
    </submittedName>
</protein>
<dbReference type="InterPro" id="IPR010982">
    <property type="entry name" value="Lambda_DNA-bd_dom_sf"/>
</dbReference>
<comment type="caution">
    <text evidence="2">The sequence shown here is derived from an EMBL/GenBank/DDBJ whole genome shotgun (WGS) entry which is preliminary data.</text>
</comment>
<proteinExistence type="predicted"/>
<keyword evidence="3" id="KW-1185">Reference proteome</keyword>
<sequence length="156" mass="17397">MSKRNPMDKAQARERRNQLLESAAAANLSLTEGVREMRPISGMTQEEFAQHRDVSPRVIKALELGQGNPTVATLNRIGEFFGVEVGFVRVRRAAAVTEPLPQHKGDEPKIPGELDLSTLQNMLTVHESLIADLRKYMKGLENPKVASQRKRKPQSS</sequence>